<feature type="transmembrane region" description="Helical" evidence="7">
    <location>
        <begin position="237"/>
        <end position="259"/>
    </location>
</feature>
<proteinExistence type="predicted"/>
<accession>A0A8T9Q6M1</accession>
<dbReference type="InterPro" id="IPR010290">
    <property type="entry name" value="TM_effector"/>
</dbReference>
<dbReference type="KEGG" id="hcu:MUN79_04380"/>
<evidence type="ECO:0000256" key="3">
    <source>
        <dbReference type="ARBA" id="ARBA00022475"/>
    </source>
</evidence>
<keyword evidence="10" id="KW-1185">Reference proteome</keyword>
<dbReference type="SUPFAM" id="SSF103473">
    <property type="entry name" value="MFS general substrate transporter"/>
    <property type="match status" value="1"/>
</dbReference>
<dbReference type="CDD" id="cd06173">
    <property type="entry name" value="MFS_MefA_like"/>
    <property type="match status" value="1"/>
</dbReference>
<feature type="domain" description="Major facilitator superfamily (MFS) profile" evidence="8">
    <location>
        <begin position="29"/>
        <end position="416"/>
    </location>
</feature>
<feature type="transmembrane region" description="Helical" evidence="7">
    <location>
        <begin position="28"/>
        <end position="46"/>
    </location>
</feature>
<dbReference type="EMBL" id="CP095046">
    <property type="protein sequence ID" value="UOQ73214.1"/>
    <property type="molecule type" value="Genomic_DNA"/>
</dbReference>
<feature type="transmembrane region" description="Helical" evidence="7">
    <location>
        <begin position="362"/>
        <end position="381"/>
    </location>
</feature>
<dbReference type="GO" id="GO:0022857">
    <property type="term" value="F:transmembrane transporter activity"/>
    <property type="evidence" value="ECO:0007669"/>
    <property type="project" value="InterPro"/>
</dbReference>
<evidence type="ECO:0000256" key="4">
    <source>
        <dbReference type="ARBA" id="ARBA00022692"/>
    </source>
</evidence>
<evidence type="ECO:0000256" key="6">
    <source>
        <dbReference type="ARBA" id="ARBA00023136"/>
    </source>
</evidence>
<feature type="transmembrane region" description="Helical" evidence="7">
    <location>
        <begin position="333"/>
        <end position="350"/>
    </location>
</feature>
<sequence>MVVFSFAFYEFSFPANGKATLGTPFQYALFRAIWIASVVSNIGTWMQNVAGVWLVTTLTTSALVVALMQTANSLPAFLLSMPAGALGDLIDRRRLLLLTQGFMAIVAFALGALTLLGEVSALGVLAFTFLLGIGAALNAPVWQTVTTELVPRPVLPFAITLNGVSNNIARAIGPAIGGLIIAYYSPGWVFLVNGLSFLGTYAVIFSWQRTEEASSGPAENFTGALRAGLRYVQYSPAIYAVLFRTFAFSFGASAMWGLLSVVIARKLGLSSGAYGVMLSWLGAGAITGALLMGRAGNKLNFNQRVLLGTLVFVGTNVCLALVTVVYWLYPVMFLSGIAWLMVMTSFSTTVQLHVPKWVQARVVSIYMLVFQAGLSLGSIVWGELADRASLETALLATAVWMLVSMLLAIPFPMRSAEGLDLAPAEHWPDPAVQGTIDPDDGPVVVMIEYHVAAADQPAFRQAVARLTRLRLRDGSLRAGVFSDIADPTRITEFFHVATWGEHQRQHHRFTREDQALEAQVRQLHTGPEPPRVTHFLAFPKTPNVEVATPFETMEGPQ</sequence>
<dbReference type="PANTHER" id="PTHR23513:SF11">
    <property type="entry name" value="STAPHYLOFERRIN A TRANSPORTER"/>
    <property type="match status" value="1"/>
</dbReference>
<evidence type="ECO:0000313" key="9">
    <source>
        <dbReference type="EMBL" id="UOQ73214.1"/>
    </source>
</evidence>
<comment type="subcellular location">
    <subcellularLocation>
        <location evidence="1">Cell membrane</location>
        <topology evidence="1">Multi-pass membrane protein</topology>
    </subcellularLocation>
</comment>
<dbReference type="AlphaFoldDB" id="A0A8T9Q6M1"/>
<evidence type="ECO:0000313" key="10">
    <source>
        <dbReference type="Proteomes" id="UP000831796"/>
    </source>
</evidence>
<keyword evidence="5 7" id="KW-1133">Transmembrane helix</keyword>
<dbReference type="PANTHER" id="PTHR23513">
    <property type="entry name" value="INTEGRAL MEMBRANE EFFLUX PROTEIN-RELATED"/>
    <property type="match status" value="1"/>
</dbReference>
<feature type="transmembrane region" description="Helical" evidence="7">
    <location>
        <begin position="154"/>
        <end position="182"/>
    </location>
</feature>
<feature type="transmembrane region" description="Helical" evidence="7">
    <location>
        <begin position="305"/>
        <end position="327"/>
    </location>
</feature>
<organism evidence="9 10">
    <name type="scientific">Hymenobacter cellulosilyticus</name>
    <dbReference type="NCBI Taxonomy" id="2932248"/>
    <lineage>
        <taxon>Bacteria</taxon>
        <taxon>Pseudomonadati</taxon>
        <taxon>Bacteroidota</taxon>
        <taxon>Cytophagia</taxon>
        <taxon>Cytophagales</taxon>
        <taxon>Hymenobacteraceae</taxon>
        <taxon>Hymenobacter</taxon>
    </lineage>
</organism>
<dbReference type="Gene3D" id="1.20.1250.20">
    <property type="entry name" value="MFS general substrate transporter like domains"/>
    <property type="match status" value="1"/>
</dbReference>
<dbReference type="RefSeq" id="WP_244676568.1">
    <property type="nucleotide sequence ID" value="NZ_CP095046.1"/>
</dbReference>
<keyword evidence="2" id="KW-0813">Transport</keyword>
<evidence type="ECO:0000256" key="5">
    <source>
        <dbReference type="ARBA" id="ARBA00022989"/>
    </source>
</evidence>
<evidence type="ECO:0000256" key="7">
    <source>
        <dbReference type="SAM" id="Phobius"/>
    </source>
</evidence>
<feature type="transmembrane region" description="Helical" evidence="7">
    <location>
        <begin position="52"/>
        <end position="74"/>
    </location>
</feature>
<feature type="transmembrane region" description="Helical" evidence="7">
    <location>
        <begin position="95"/>
        <end position="116"/>
    </location>
</feature>
<dbReference type="Pfam" id="PF05977">
    <property type="entry name" value="MFS_3"/>
    <property type="match status" value="1"/>
</dbReference>
<evidence type="ECO:0000256" key="1">
    <source>
        <dbReference type="ARBA" id="ARBA00004651"/>
    </source>
</evidence>
<protein>
    <submittedName>
        <fullName evidence="9">MFS transporter</fullName>
    </submittedName>
</protein>
<dbReference type="PROSITE" id="PS50850">
    <property type="entry name" value="MFS"/>
    <property type="match status" value="1"/>
</dbReference>
<name>A0A8T9Q6M1_9BACT</name>
<evidence type="ECO:0000259" key="8">
    <source>
        <dbReference type="PROSITE" id="PS50850"/>
    </source>
</evidence>
<gene>
    <name evidence="9" type="ORF">MUN79_04380</name>
</gene>
<reference evidence="9" key="1">
    <citation type="submission" date="2022-04" db="EMBL/GenBank/DDBJ databases">
        <title>Hymenobacter sp. isolated from the air.</title>
        <authorList>
            <person name="Won M."/>
            <person name="Lee C.-M."/>
            <person name="Woen H.-Y."/>
            <person name="Kwon S.-W."/>
        </authorList>
    </citation>
    <scope>NUCLEOTIDE SEQUENCE</scope>
    <source>
        <strain evidence="9">5116S-3</strain>
    </source>
</reference>
<dbReference type="GO" id="GO:0005886">
    <property type="term" value="C:plasma membrane"/>
    <property type="evidence" value="ECO:0007669"/>
    <property type="project" value="UniProtKB-SubCell"/>
</dbReference>
<evidence type="ECO:0000256" key="2">
    <source>
        <dbReference type="ARBA" id="ARBA00022448"/>
    </source>
</evidence>
<keyword evidence="4 7" id="KW-0812">Transmembrane</keyword>
<dbReference type="InterPro" id="IPR036259">
    <property type="entry name" value="MFS_trans_sf"/>
</dbReference>
<keyword evidence="6 7" id="KW-0472">Membrane</keyword>
<feature type="transmembrane region" description="Helical" evidence="7">
    <location>
        <begin position="122"/>
        <end position="142"/>
    </location>
</feature>
<feature type="transmembrane region" description="Helical" evidence="7">
    <location>
        <begin position="188"/>
        <end position="207"/>
    </location>
</feature>
<keyword evidence="3" id="KW-1003">Cell membrane</keyword>
<feature type="transmembrane region" description="Helical" evidence="7">
    <location>
        <begin position="393"/>
        <end position="411"/>
    </location>
</feature>
<dbReference type="InterPro" id="IPR020846">
    <property type="entry name" value="MFS_dom"/>
</dbReference>
<dbReference type="Proteomes" id="UP000831796">
    <property type="component" value="Chromosome"/>
</dbReference>
<feature type="transmembrane region" description="Helical" evidence="7">
    <location>
        <begin position="271"/>
        <end position="293"/>
    </location>
</feature>